<dbReference type="HOGENOM" id="CLU_005391_5_1_1"/>
<proteinExistence type="inferred from homology"/>
<organism evidence="10 11">
    <name type="scientific">Exophiala oligosperma</name>
    <dbReference type="NCBI Taxonomy" id="215243"/>
    <lineage>
        <taxon>Eukaryota</taxon>
        <taxon>Fungi</taxon>
        <taxon>Dikarya</taxon>
        <taxon>Ascomycota</taxon>
        <taxon>Pezizomycotina</taxon>
        <taxon>Eurotiomycetes</taxon>
        <taxon>Chaetothyriomycetidae</taxon>
        <taxon>Chaetothyriales</taxon>
        <taxon>Herpotrichiellaceae</taxon>
        <taxon>Exophiala</taxon>
    </lineage>
</organism>
<evidence type="ECO:0000259" key="9">
    <source>
        <dbReference type="Pfam" id="PF00171"/>
    </source>
</evidence>
<comment type="catalytic activity">
    <reaction evidence="5">
        <text>succinate semialdehyde + NAD(+) + H2O = succinate + NADH + 2 H(+)</text>
        <dbReference type="Rhea" id="RHEA:13217"/>
        <dbReference type="ChEBI" id="CHEBI:15377"/>
        <dbReference type="ChEBI" id="CHEBI:15378"/>
        <dbReference type="ChEBI" id="CHEBI:30031"/>
        <dbReference type="ChEBI" id="CHEBI:57540"/>
        <dbReference type="ChEBI" id="CHEBI:57706"/>
        <dbReference type="ChEBI" id="CHEBI:57945"/>
        <dbReference type="EC" id="1.2.1.16"/>
    </reaction>
</comment>
<dbReference type="InterPro" id="IPR016161">
    <property type="entry name" value="Ald_DH/histidinol_DH"/>
</dbReference>
<dbReference type="PANTHER" id="PTHR43353">
    <property type="entry name" value="SUCCINATE-SEMIALDEHYDE DEHYDROGENASE, MITOCHONDRIAL"/>
    <property type="match status" value="1"/>
</dbReference>
<dbReference type="FunFam" id="3.40.309.10:FF:000004">
    <property type="entry name" value="Succinate-semialdehyde dehydrogenase I"/>
    <property type="match status" value="1"/>
</dbReference>
<dbReference type="AlphaFoldDB" id="A0A0D2BJA4"/>
<dbReference type="Pfam" id="PF00171">
    <property type="entry name" value="Aldedh"/>
    <property type="match status" value="1"/>
</dbReference>
<dbReference type="EMBL" id="KN847344">
    <property type="protein sequence ID" value="KIW37482.1"/>
    <property type="molecule type" value="Genomic_DNA"/>
</dbReference>
<keyword evidence="11" id="KW-1185">Reference proteome</keyword>
<dbReference type="Proteomes" id="UP000053342">
    <property type="component" value="Unassembled WGS sequence"/>
</dbReference>
<dbReference type="OrthoDB" id="310895at2759"/>
<evidence type="ECO:0000256" key="8">
    <source>
        <dbReference type="RuleBase" id="RU003345"/>
    </source>
</evidence>
<reference evidence="10 11" key="1">
    <citation type="submission" date="2015-01" db="EMBL/GenBank/DDBJ databases">
        <title>The Genome Sequence of Exophiala oligosperma CBS72588.</title>
        <authorList>
            <consortium name="The Broad Institute Genomics Platform"/>
            <person name="Cuomo C."/>
            <person name="de Hoog S."/>
            <person name="Gorbushina A."/>
            <person name="Stielow B."/>
            <person name="Teixiera M."/>
            <person name="Abouelleil A."/>
            <person name="Chapman S.B."/>
            <person name="Priest M."/>
            <person name="Young S.K."/>
            <person name="Wortman J."/>
            <person name="Nusbaum C."/>
            <person name="Birren B."/>
        </authorList>
    </citation>
    <scope>NUCLEOTIDE SEQUENCE [LARGE SCALE GENOMIC DNA]</scope>
    <source>
        <strain evidence="10 11">CBS 72588</strain>
    </source>
</reference>
<dbReference type="InterPro" id="IPR015590">
    <property type="entry name" value="Aldehyde_DH_dom"/>
</dbReference>
<evidence type="ECO:0000256" key="7">
    <source>
        <dbReference type="PROSITE-ProRule" id="PRU10007"/>
    </source>
</evidence>
<feature type="active site" evidence="7">
    <location>
        <position position="259"/>
    </location>
</feature>
<evidence type="ECO:0000256" key="3">
    <source>
        <dbReference type="ARBA" id="ARBA00023002"/>
    </source>
</evidence>
<evidence type="ECO:0000256" key="1">
    <source>
        <dbReference type="ARBA" id="ARBA00005176"/>
    </source>
</evidence>
<accession>A0A0D2BJA4</accession>
<dbReference type="PROSITE" id="PS00687">
    <property type="entry name" value="ALDEHYDE_DEHYDR_GLU"/>
    <property type="match status" value="1"/>
</dbReference>
<dbReference type="GO" id="GO:0004777">
    <property type="term" value="F:succinate-semialdehyde dehydrogenase (NAD+) activity"/>
    <property type="evidence" value="ECO:0007669"/>
    <property type="project" value="TreeGrafter"/>
</dbReference>
<comment type="pathway">
    <text evidence="1">Amino-acid degradation; 4-aminobutanoate degradation.</text>
</comment>
<evidence type="ECO:0000256" key="4">
    <source>
        <dbReference type="ARBA" id="ARBA00050387"/>
    </source>
</evidence>
<dbReference type="CDD" id="cd07103">
    <property type="entry name" value="ALDH_F5_SSADH_GabD"/>
    <property type="match status" value="1"/>
</dbReference>
<dbReference type="InterPro" id="IPR050740">
    <property type="entry name" value="Aldehyde_DH_Superfamily"/>
</dbReference>
<dbReference type="STRING" id="215243.A0A0D2BJA4"/>
<evidence type="ECO:0000256" key="6">
    <source>
        <dbReference type="ARBA" id="ARBA00067047"/>
    </source>
</evidence>
<dbReference type="InterPro" id="IPR016163">
    <property type="entry name" value="Ald_DH_C"/>
</dbReference>
<dbReference type="SUPFAM" id="SSF53720">
    <property type="entry name" value="ALDH-like"/>
    <property type="match status" value="1"/>
</dbReference>
<dbReference type="GO" id="GO:0009450">
    <property type="term" value="P:gamma-aminobutyric acid catabolic process"/>
    <property type="evidence" value="ECO:0007669"/>
    <property type="project" value="TreeGrafter"/>
</dbReference>
<evidence type="ECO:0000313" key="11">
    <source>
        <dbReference type="Proteomes" id="UP000053342"/>
    </source>
</evidence>
<dbReference type="VEuPathDB" id="FungiDB:PV06_10521"/>
<feature type="domain" description="Aldehyde dehydrogenase" evidence="9">
    <location>
        <begin position="21"/>
        <end position="482"/>
    </location>
</feature>
<comment type="catalytic activity">
    <reaction evidence="4">
        <text>succinate semialdehyde + NADP(+) + H2O = succinate + NADPH + 2 H(+)</text>
        <dbReference type="Rhea" id="RHEA:13213"/>
        <dbReference type="ChEBI" id="CHEBI:15377"/>
        <dbReference type="ChEBI" id="CHEBI:15378"/>
        <dbReference type="ChEBI" id="CHEBI:30031"/>
        <dbReference type="ChEBI" id="CHEBI:57706"/>
        <dbReference type="ChEBI" id="CHEBI:57783"/>
        <dbReference type="ChEBI" id="CHEBI:58349"/>
        <dbReference type="EC" id="1.2.1.16"/>
    </reaction>
</comment>
<name>A0A0D2BJA4_9EURO</name>
<evidence type="ECO:0000256" key="2">
    <source>
        <dbReference type="ARBA" id="ARBA00009986"/>
    </source>
</evidence>
<dbReference type="InterPro" id="IPR029510">
    <property type="entry name" value="Ald_DH_CS_GLU"/>
</dbReference>
<protein>
    <recommendedName>
        <fullName evidence="6">succinate-semialdehyde dehydrogenase [NAD(P)(+)]</fullName>
        <ecNumber evidence="6">1.2.1.16</ecNumber>
    </recommendedName>
</protein>
<dbReference type="FunFam" id="3.40.605.10:FF:000005">
    <property type="entry name" value="Succinate-semialdehyde dehydrogenase I"/>
    <property type="match status" value="1"/>
</dbReference>
<dbReference type="EC" id="1.2.1.16" evidence="6"/>
<gene>
    <name evidence="10" type="ORF">PV06_10521</name>
</gene>
<dbReference type="GeneID" id="27362595"/>
<keyword evidence="3 8" id="KW-0560">Oxidoreductase</keyword>
<evidence type="ECO:0000256" key="5">
    <source>
        <dbReference type="ARBA" id="ARBA00052698"/>
    </source>
</evidence>
<dbReference type="Gene3D" id="3.40.309.10">
    <property type="entry name" value="Aldehyde Dehydrogenase, Chain A, domain 2"/>
    <property type="match status" value="1"/>
</dbReference>
<dbReference type="RefSeq" id="XP_016257698.1">
    <property type="nucleotide sequence ID" value="XM_016412078.1"/>
</dbReference>
<dbReference type="GO" id="GO:0005737">
    <property type="term" value="C:cytoplasm"/>
    <property type="evidence" value="ECO:0007669"/>
    <property type="project" value="TreeGrafter"/>
</dbReference>
<evidence type="ECO:0000313" key="10">
    <source>
        <dbReference type="EMBL" id="KIW37482.1"/>
    </source>
</evidence>
<sequence>MANRLINKTLFIEKALIDGQWVTAQSQERFDVFNPSNGEKLATLPEMDIEDVTLATKAAASALSSWKTTPGKTRGQIIRKWANLMNENGADLATLMTLENGKPYAEAKGEITFAAGYLEFYSGEAERCYGEIVPSSNSSNRVFAIKQPIGVVACLAPWNFPAAMITRKAGAAIAAGCTTVVKPAGETPLTALAIAFLGEQAGLPKGILNIVTAMRKLETVGKALCEDKIVKKLSFTGSTPVGKLLMAQCASSLKKLSMELGGNSPFIIFEDSDLDQAVDILMSAKIRNSGQTCVCANRIYVQRSIHDIIAAKLVEKFKNLKIGDGFLEGVTVGPLTSKRGVQKAARHVQEAISSGAKLLHGGNVIPGHGNFFEPAVLTSMNPTMLSHREEIFAPVAALYPFDTEEDVIEMANNSEVGLGSYVCTKDGARQWRVAEQLEAGMVGINTGVLSGGEIPFGGLKQSGFGLEGGKWGVEEYLVTRAVIMAVPDV</sequence>
<dbReference type="PANTHER" id="PTHR43353:SF7">
    <property type="entry name" value="SUCCINATE SEMIALDEHYDE DEHYDROGENASE (EUROFUNG)"/>
    <property type="match status" value="1"/>
</dbReference>
<dbReference type="Gene3D" id="3.40.605.10">
    <property type="entry name" value="Aldehyde Dehydrogenase, Chain A, domain 1"/>
    <property type="match status" value="1"/>
</dbReference>
<dbReference type="InterPro" id="IPR016162">
    <property type="entry name" value="Ald_DH_N"/>
</dbReference>
<comment type="similarity">
    <text evidence="2 8">Belongs to the aldehyde dehydrogenase family.</text>
</comment>